<protein>
    <submittedName>
        <fullName evidence="2">Uncharacterized protein</fullName>
    </submittedName>
</protein>
<dbReference type="AlphaFoldDB" id="A0A1G2FEN4"/>
<proteinExistence type="predicted"/>
<comment type="caution">
    <text evidence="2">The sequence shown here is derived from an EMBL/GenBank/DDBJ whole genome shotgun (WGS) entry which is preliminary data.</text>
</comment>
<evidence type="ECO:0000256" key="1">
    <source>
        <dbReference type="SAM" id="MobiDB-lite"/>
    </source>
</evidence>
<organism evidence="2 3">
    <name type="scientific">Candidatus Portnoybacteria bacterium RIFCSPHIGHO2_01_FULL_40_12b</name>
    <dbReference type="NCBI Taxonomy" id="1801994"/>
    <lineage>
        <taxon>Bacteria</taxon>
        <taxon>Candidatus Portnoyibacteriota</taxon>
    </lineage>
</organism>
<reference evidence="2 3" key="1">
    <citation type="journal article" date="2016" name="Nat. Commun.">
        <title>Thousands of microbial genomes shed light on interconnected biogeochemical processes in an aquifer system.</title>
        <authorList>
            <person name="Anantharaman K."/>
            <person name="Brown C.T."/>
            <person name="Hug L.A."/>
            <person name="Sharon I."/>
            <person name="Castelle C.J."/>
            <person name="Probst A.J."/>
            <person name="Thomas B.C."/>
            <person name="Singh A."/>
            <person name="Wilkins M.J."/>
            <person name="Karaoz U."/>
            <person name="Brodie E.L."/>
            <person name="Williams K.H."/>
            <person name="Hubbard S.S."/>
            <person name="Banfield J.F."/>
        </authorList>
    </citation>
    <scope>NUCLEOTIDE SEQUENCE [LARGE SCALE GENOMIC DNA]</scope>
</reference>
<sequence length="164" mass="18713">MEALKSQTEYPKPTEVEKEISKEQIERLPNYQEPPCFYRGLSAKDAFKSLFGYLELCSKPEHDPIGERDNATLYDRDAIAFAPTSIDKKGKQFLCAIGFDPVDKIETLPSRLGRTNQLRINGKIRATEVIIRPAGKKQGKPGRTKFLSPKEFYNWYIENIDLGV</sequence>
<name>A0A1G2FEN4_9BACT</name>
<evidence type="ECO:0000313" key="3">
    <source>
        <dbReference type="Proteomes" id="UP000176974"/>
    </source>
</evidence>
<feature type="compositionally biased region" description="Basic and acidic residues" evidence="1">
    <location>
        <begin position="12"/>
        <end position="25"/>
    </location>
</feature>
<accession>A0A1G2FEN4</accession>
<evidence type="ECO:0000313" key="2">
    <source>
        <dbReference type="EMBL" id="OGZ36011.1"/>
    </source>
</evidence>
<gene>
    <name evidence="2" type="ORF">A2815_00095</name>
</gene>
<feature type="region of interest" description="Disordered" evidence="1">
    <location>
        <begin position="1"/>
        <end position="25"/>
    </location>
</feature>
<dbReference type="Proteomes" id="UP000176974">
    <property type="component" value="Unassembled WGS sequence"/>
</dbReference>
<dbReference type="EMBL" id="MHMY01000002">
    <property type="protein sequence ID" value="OGZ36011.1"/>
    <property type="molecule type" value="Genomic_DNA"/>
</dbReference>